<gene>
    <name evidence="1" type="ORF">IQB77_20500</name>
</gene>
<comment type="caution">
    <text evidence="1">The sequence shown here is derived from an EMBL/GenBank/DDBJ whole genome shotgun (WGS) entry which is preliminary data.</text>
</comment>
<accession>A0AA40WET6</accession>
<dbReference type="Proteomes" id="UP000644282">
    <property type="component" value="Unassembled WGS sequence"/>
</dbReference>
<evidence type="ECO:0000313" key="1">
    <source>
        <dbReference type="EMBL" id="MBE8432122.1"/>
    </source>
</evidence>
<reference evidence="1" key="1">
    <citation type="submission" date="2020-10" db="EMBL/GenBank/DDBJ databases">
        <title>New Zealand Leptospira genomics.</title>
        <authorList>
            <person name="Wilkinson D.A."/>
            <person name="Nisa S."/>
            <person name="Moinet M."/>
            <person name="Benschop J."/>
        </authorList>
    </citation>
    <scope>NUCLEOTIDE SEQUENCE</scope>
    <source>
        <strain evidence="1">ESR8</strain>
    </source>
</reference>
<sequence>MADGWGADIPLLNISPADSGNPLVNRDVMPCKIRSWIDPFTPEAY</sequence>
<proteinExistence type="predicted"/>
<evidence type="ECO:0000313" key="2">
    <source>
        <dbReference type="Proteomes" id="UP000644282"/>
    </source>
</evidence>
<dbReference type="EMBL" id="JADDXF010000298">
    <property type="protein sequence ID" value="MBE8432122.1"/>
    <property type="molecule type" value="Genomic_DNA"/>
</dbReference>
<protein>
    <submittedName>
        <fullName evidence="1">Uncharacterized protein</fullName>
    </submittedName>
</protein>
<name>A0AA40WET6_LEPIR</name>
<organism evidence="1 2">
    <name type="scientific">Leptospira interrogans serovar Pomona</name>
    <dbReference type="NCBI Taxonomy" id="44276"/>
    <lineage>
        <taxon>Bacteria</taxon>
        <taxon>Pseudomonadati</taxon>
        <taxon>Spirochaetota</taxon>
        <taxon>Spirochaetia</taxon>
        <taxon>Leptospirales</taxon>
        <taxon>Leptospiraceae</taxon>
        <taxon>Leptospira</taxon>
    </lineage>
</organism>
<dbReference type="AlphaFoldDB" id="A0AA40WET6"/>